<dbReference type="AlphaFoldDB" id="A0AAV9GQK3"/>
<evidence type="ECO:0000313" key="1">
    <source>
        <dbReference type="EMBL" id="KAK4449941.1"/>
    </source>
</evidence>
<protein>
    <submittedName>
        <fullName evidence="1">Uncharacterized protein</fullName>
    </submittedName>
</protein>
<sequence>MSHQTKPSKYQTSTNFQSLPLFAHRPKSSSSVGPRAFRPAIKGVKNLVLLALVIAHTPSTRPDAFESLPSRELASAQTINADTYSIPRSTNFLLLPTTYTIPEPQGFDLLFFSHISLLQSQDSLAASLPTRQPGTSLIQSPSPFTLSSPFHQLSSARPTVRLRDPATSLERQSLNSVGQCLSGNSRASLSSLVHLLLLFRDRQGFIAIDKASSRPTRASPQS</sequence>
<evidence type="ECO:0000313" key="2">
    <source>
        <dbReference type="Proteomes" id="UP001321760"/>
    </source>
</evidence>
<proteinExistence type="predicted"/>
<comment type="caution">
    <text evidence="1">The sequence shown here is derived from an EMBL/GenBank/DDBJ whole genome shotgun (WGS) entry which is preliminary data.</text>
</comment>
<name>A0AAV9GQK3_9PEZI</name>
<organism evidence="1 2">
    <name type="scientific">Podospora aff. communis PSN243</name>
    <dbReference type="NCBI Taxonomy" id="3040156"/>
    <lineage>
        <taxon>Eukaryota</taxon>
        <taxon>Fungi</taxon>
        <taxon>Dikarya</taxon>
        <taxon>Ascomycota</taxon>
        <taxon>Pezizomycotina</taxon>
        <taxon>Sordariomycetes</taxon>
        <taxon>Sordariomycetidae</taxon>
        <taxon>Sordariales</taxon>
        <taxon>Podosporaceae</taxon>
        <taxon>Podospora</taxon>
    </lineage>
</organism>
<keyword evidence="2" id="KW-1185">Reference proteome</keyword>
<reference evidence="1" key="1">
    <citation type="journal article" date="2023" name="Mol. Phylogenet. Evol.">
        <title>Genome-scale phylogeny and comparative genomics of the fungal order Sordariales.</title>
        <authorList>
            <person name="Hensen N."/>
            <person name="Bonometti L."/>
            <person name="Westerberg I."/>
            <person name="Brannstrom I.O."/>
            <person name="Guillou S."/>
            <person name="Cros-Aarteil S."/>
            <person name="Calhoun S."/>
            <person name="Haridas S."/>
            <person name="Kuo A."/>
            <person name="Mondo S."/>
            <person name="Pangilinan J."/>
            <person name="Riley R."/>
            <person name="LaButti K."/>
            <person name="Andreopoulos B."/>
            <person name="Lipzen A."/>
            <person name="Chen C."/>
            <person name="Yan M."/>
            <person name="Daum C."/>
            <person name="Ng V."/>
            <person name="Clum A."/>
            <person name="Steindorff A."/>
            <person name="Ohm R.A."/>
            <person name="Martin F."/>
            <person name="Silar P."/>
            <person name="Natvig D.O."/>
            <person name="Lalanne C."/>
            <person name="Gautier V."/>
            <person name="Ament-Velasquez S.L."/>
            <person name="Kruys A."/>
            <person name="Hutchinson M.I."/>
            <person name="Powell A.J."/>
            <person name="Barry K."/>
            <person name="Miller A.N."/>
            <person name="Grigoriev I.V."/>
            <person name="Debuchy R."/>
            <person name="Gladieux P."/>
            <person name="Hiltunen Thoren M."/>
            <person name="Johannesson H."/>
        </authorList>
    </citation>
    <scope>NUCLEOTIDE SEQUENCE</scope>
    <source>
        <strain evidence="1">PSN243</strain>
    </source>
</reference>
<dbReference type="EMBL" id="MU865935">
    <property type="protein sequence ID" value="KAK4449941.1"/>
    <property type="molecule type" value="Genomic_DNA"/>
</dbReference>
<gene>
    <name evidence="1" type="ORF">QBC34DRAFT_85846</name>
</gene>
<reference evidence="1" key="2">
    <citation type="submission" date="2023-05" db="EMBL/GenBank/DDBJ databases">
        <authorList>
            <consortium name="Lawrence Berkeley National Laboratory"/>
            <person name="Steindorff A."/>
            <person name="Hensen N."/>
            <person name="Bonometti L."/>
            <person name="Westerberg I."/>
            <person name="Brannstrom I.O."/>
            <person name="Guillou S."/>
            <person name="Cros-Aarteil S."/>
            <person name="Calhoun S."/>
            <person name="Haridas S."/>
            <person name="Kuo A."/>
            <person name="Mondo S."/>
            <person name="Pangilinan J."/>
            <person name="Riley R."/>
            <person name="Labutti K."/>
            <person name="Andreopoulos B."/>
            <person name="Lipzen A."/>
            <person name="Chen C."/>
            <person name="Yanf M."/>
            <person name="Daum C."/>
            <person name="Ng V."/>
            <person name="Clum A."/>
            <person name="Ohm R."/>
            <person name="Martin F."/>
            <person name="Silar P."/>
            <person name="Natvig D."/>
            <person name="Lalanne C."/>
            <person name="Gautier V."/>
            <person name="Ament-Velasquez S.L."/>
            <person name="Kruys A."/>
            <person name="Hutchinson M.I."/>
            <person name="Powell A.J."/>
            <person name="Barry K."/>
            <person name="Miller A.N."/>
            <person name="Grigoriev I.V."/>
            <person name="Debuchy R."/>
            <person name="Gladieux P."/>
            <person name="Thoren M.H."/>
            <person name="Johannesson H."/>
        </authorList>
    </citation>
    <scope>NUCLEOTIDE SEQUENCE</scope>
    <source>
        <strain evidence="1">PSN243</strain>
    </source>
</reference>
<dbReference type="Proteomes" id="UP001321760">
    <property type="component" value="Unassembled WGS sequence"/>
</dbReference>
<accession>A0AAV9GQK3</accession>